<evidence type="ECO:0000313" key="1">
    <source>
        <dbReference type="EMBL" id="MBP2256167.1"/>
    </source>
</evidence>
<proteinExistence type="predicted"/>
<keyword evidence="2" id="KW-1185">Reference proteome</keyword>
<reference evidence="1 2" key="1">
    <citation type="submission" date="2021-03" db="EMBL/GenBank/DDBJ databases">
        <title>Genomic Encyclopedia of Type Strains, Phase IV (KMG-IV): sequencing the most valuable type-strain genomes for metagenomic binning, comparative biology and taxonomic classification.</title>
        <authorList>
            <person name="Goeker M."/>
        </authorList>
    </citation>
    <scope>NUCLEOTIDE SEQUENCE [LARGE SCALE GENOMIC DNA]</scope>
    <source>
        <strain evidence="1 2">DSM 25790</strain>
    </source>
</reference>
<evidence type="ECO:0000313" key="2">
    <source>
        <dbReference type="Proteomes" id="UP001519294"/>
    </source>
</evidence>
<dbReference type="EMBL" id="JAGIKX010000001">
    <property type="protein sequence ID" value="MBP2256167.1"/>
    <property type="molecule type" value="Genomic_DNA"/>
</dbReference>
<dbReference type="Proteomes" id="UP001519294">
    <property type="component" value="Unassembled WGS sequence"/>
</dbReference>
<dbReference type="InterPro" id="IPR009507">
    <property type="entry name" value="UPF0435"/>
</dbReference>
<protein>
    <submittedName>
        <fullName evidence="1">Uncharacterized protein YfkK (UPF0435 family)</fullName>
    </submittedName>
</protein>
<name>A0ABS4S3U6_9BACI</name>
<accession>A0ABS4S3U6</accession>
<comment type="caution">
    <text evidence="1">The sequence shown here is derived from an EMBL/GenBank/DDBJ whole genome shotgun (WGS) entry which is preliminary data.</text>
</comment>
<gene>
    <name evidence="1" type="ORF">J2Z81_000099</name>
</gene>
<organism evidence="1 2">
    <name type="scientific">Virgibacillus alimentarius</name>
    <dbReference type="NCBI Taxonomy" id="698769"/>
    <lineage>
        <taxon>Bacteria</taxon>
        <taxon>Bacillati</taxon>
        <taxon>Bacillota</taxon>
        <taxon>Bacilli</taxon>
        <taxon>Bacillales</taxon>
        <taxon>Bacillaceae</taxon>
        <taxon>Virgibacillus</taxon>
    </lineage>
</organism>
<sequence length="94" mass="11008">MALILYVIIDLCYREIRGVHMDLDKPSKDNLKFILNELADHLTIANRAIMDPDDYDLNKYEDLKFMYDVVKQKGQLSVSESQAFVEELRAVRKN</sequence>
<dbReference type="Pfam" id="PF06569">
    <property type="entry name" value="DUF1128"/>
    <property type="match status" value="1"/>
</dbReference>